<evidence type="ECO:0000313" key="2">
    <source>
        <dbReference type="Proteomes" id="UP001153331"/>
    </source>
</evidence>
<gene>
    <name evidence="1" type="ORF">OPT61_g1447</name>
</gene>
<dbReference type="Proteomes" id="UP001153331">
    <property type="component" value="Unassembled WGS sequence"/>
</dbReference>
<organism evidence="1 2">
    <name type="scientific">Boeremia exigua</name>
    <dbReference type="NCBI Taxonomy" id="749465"/>
    <lineage>
        <taxon>Eukaryota</taxon>
        <taxon>Fungi</taxon>
        <taxon>Dikarya</taxon>
        <taxon>Ascomycota</taxon>
        <taxon>Pezizomycotina</taxon>
        <taxon>Dothideomycetes</taxon>
        <taxon>Pleosporomycetidae</taxon>
        <taxon>Pleosporales</taxon>
        <taxon>Pleosporineae</taxon>
        <taxon>Didymellaceae</taxon>
        <taxon>Boeremia</taxon>
    </lineage>
</organism>
<dbReference type="EMBL" id="JAPHNI010000057">
    <property type="protein sequence ID" value="KAJ8117334.1"/>
    <property type="molecule type" value="Genomic_DNA"/>
</dbReference>
<reference evidence="1" key="1">
    <citation type="submission" date="2022-11" db="EMBL/GenBank/DDBJ databases">
        <title>Genome Sequence of Boeremia exigua.</title>
        <authorList>
            <person name="Buettner E."/>
        </authorList>
    </citation>
    <scope>NUCLEOTIDE SEQUENCE</scope>
    <source>
        <strain evidence="1">CU02</strain>
    </source>
</reference>
<keyword evidence="2" id="KW-1185">Reference proteome</keyword>
<sequence length="110" mass="12055">MKDSGGGVIAVEDEVDAWHAAKLLRRWDLRRPRESSCFRMPTSGCFVPVRPAQDCEWLVVDVAGGSVRGSGRNIRLVLLGSWAAEGGILAPTSQFASSASRTCHRRQMQK</sequence>
<evidence type="ECO:0000313" key="1">
    <source>
        <dbReference type="EMBL" id="KAJ8117334.1"/>
    </source>
</evidence>
<comment type="caution">
    <text evidence="1">The sequence shown here is derived from an EMBL/GenBank/DDBJ whole genome shotgun (WGS) entry which is preliminary data.</text>
</comment>
<protein>
    <submittedName>
        <fullName evidence="1">Uncharacterized protein</fullName>
    </submittedName>
</protein>
<name>A0ACC2IQ56_9PLEO</name>
<proteinExistence type="predicted"/>
<accession>A0ACC2IQ56</accession>